<keyword evidence="3" id="KW-1185">Reference proteome</keyword>
<dbReference type="AlphaFoldDB" id="A0A9E2W789"/>
<dbReference type="Pfam" id="PF07411">
    <property type="entry name" value="DUF1508"/>
    <property type="match status" value="1"/>
</dbReference>
<organism evidence="2 3">
    <name type="scientific">Pinibacter aurantiacus</name>
    <dbReference type="NCBI Taxonomy" id="2851599"/>
    <lineage>
        <taxon>Bacteria</taxon>
        <taxon>Pseudomonadati</taxon>
        <taxon>Bacteroidota</taxon>
        <taxon>Chitinophagia</taxon>
        <taxon>Chitinophagales</taxon>
        <taxon>Chitinophagaceae</taxon>
        <taxon>Pinibacter</taxon>
    </lineage>
</organism>
<gene>
    <name evidence="2" type="ORF">KTO63_03535</name>
</gene>
<sequence length="124" mass="13956">MVRFIISRTRQKKYYFTVECSNQETLLTSKFYCCKIACKKGIESLKNAIQGIGRYQWIDQESAVSFVIKSANGQTLATSESYGSLTESSDILSMLKNEIPKTVVVDQTVKLKKQRTVAVAEASR</sequence>
<dbReference type="InterPro" id="IPR051141">
    <property type="entry name" value="UPF0339_domain"/>
</dbReference>
<dbReference type="InterPro" id="IPR010879">
    <property type="entry name" value="DUF1508"/>
</dbReference>
<dbReference type="PANTHER" id="PTHR40606">
    <property type="match status" value="1"/>
</dbReference>
<proteinExistence type="predicted"/>
<accession>A0A9E2W789</accession>
<dbReference type="Proteomes" id="UP000812270">
    <property type="component" value="Unassembled WGS sequence"/>
</dbReference>
<protein>
    <submittedName>
        <fullName evidence="2">YegP family protein</fullName>
    </submittedName>
</protein>
<evidence type="ECO:0000259" key="1">
    <source>
        <dbReference type="Pfam" id="PF07411"/>
    </source>
</evidence>
<evidence type="ECO:0000313" key="2">
    <source>
        <dbReference type="EMBL" id="MBV4356206.1"/>
    </source>
</evidence>
<feature type="domain" description="DUF1508" evidence="1">
    <location>
        <begin position="12"/>
        <end position="48"/>
    </location>
</feature>
<reference evidence="2" key="1">
    <citation type="submission" date="2021-06" db="EMBL/GenBank/DDBJ databases">
        <authorList>
            <person name="Huq M.A."/>
        </authorList>
    </citation>
    <scope>NUCLEOTIDE SEQUENCE</scope>
    <source>
        <strain evidence="2">MAH-26</strain>
    </source>
</reference>
<dbReference type="EMBL" id="JAHSPG010000002">
    <property type="protein sequence ID" value="MBV4356206.1"/>
    <property type="molecule type" value="Genomic_DNA"/>
</dbReference>
<evidence type="ECO:0000313" key="3">
    <source>
        <dbReference type="Proteomes" id="UP000812270"/>
    </source>
</evidence>
<dbReference type="RefSeq" id="WP_217789768.1">
    <property type="nucleotide sequence ID" value="NZ_JAHSPG010000002.1"/>
</dbReference>
<name>A0A9E2W789_9BACT</name>
<dbReference type="PANTHER" id="PTHR40606:SF1">
    <property type="entry name" value="UPF0339 PROTEIN YEGP"/>
    <property type="match status" value="1"/>
</dbReference>
<comment type="caution">
    <text evidence="2">The sequence shown here is derived from an EMBL/GenBank/DDBJ whole genome shotgun (WGS) entry which is preliminary data.</text>
</comment>